<dbReference type="InterPro" id="IPR018490">
    <property type="entry name" value="cNMP-bd_dom_sf"/>
</dbReference>
<dbReference type="InterPro" id="IPR000595">
    <property type="entry name" value="cNMP-bd_dom"/>
</dbReference>
<keyword evidence="2" id="KW-1185">Reference proteome</keyword>
<dbReference type="RefSeq" id="WP_191004961.1">
    <property type="nucleotide sequence ID" value="NZ_JACXAD010000009.1"/>
</dbReference>
<sequence>MRDVLQRLAAFTPEELRAIESLATRRTAHEKQQVMIAGPPFTRLWFVAAGLLRAYRIIDGEDFTYFFFTAQDFAVDYQSFLTEQASSLYFEALVETEYYEWSKADILRLYDQHPRFERLGRLMAERAYLSAAERLMQHQTDDLEMRYRKLLAKNPQLFLSIPQYHIASYLGVKPQSLSRIRARVAHYPGRADIK</sequence>
<dbReference type="AlphaFoldDB" id="A0A927BC91"/>
<organism evidence="1 2">
    <name type="scientific">Hymenobacter montanus</name>
    <dbReference type="NCBI Taxonomy" id="2771359"/>
    <lineage>
        <taxon>Bacteria</taxon>
        <taxon>Pseudomonadati</taxon>
        <taxon>Bacteroidota</taxon>
        <taxon>Cytophagia</taxon>
        <taxon>Cytophagales</taxon>
        <taxon>Hymenobacteraceae</taxon>
        <taxon>Hymenobacter</taxon>
    </lineage>
</organism>
<dbReference type="EMBL" id="JACXAD010000009">
    <property type="protein sequence ID" value="MBD2768140.1"/>
    <property type="molecule type" value="Genomic_DNA"/>
</dbReference>
<evidence type="ECO:0000313" key="1">
    <source>
        <dbReference type="EMBL" id="MBD2768140.1"/>
    </source>
</evidence>
<gene>
    <name evidence="1" type="ORF">IC235_09580</name>
</gene>
<reference evidence="1" key="1">
    <citation type="submission" date="2020-09" db="EMBL/GenBank/DDBJ databases">
        <authorList>
            <person name="Kim M.K."/>
        </authorList>
    </citation>
    <scope>NUCLEOTIDE SEQUENCE</scope>
    <source>
        <strain evidence="1">BT664</strain>
    </source>
</reference>
<dbReference type="Gene3D" id="2.60.120.10">
    <property type="entry name" value="Jelly Rolls"/>
    <property type="match status" value="1"/>
</dbReference>
<dbReference type="InterPro" id="IPR014710">
    <property type="entry name" value="RmlC-like_jellyroll"/>
</dbReference>
<accession>A0A927BC91</accession>
<name>A0A927BC91_9BACT</name>
<dbReference type="Proteomes" id="UP000612233">
    <property type="component" value="Unassembled WGS sequence"/>
</dbReference>
<dbReference type="CDD" id="cd00038">
    <property type="entry name" value="CAP_ED"/>
    <property type="match status" value="1"/>
</dbReference>
<evidence type="ECO:0000313" key="2">
    <source>
        <dbReference type="Proteomes" id="UP000612233"/>
    </source>
</evidence>
<proteinExistence type="predicted"/>
<comment type="caution">
    <text evidence="1">The sequence shown here is derived from an EMBL/GenBank/DDBJ whole genome shotgun (WGS) entry which is preliminary data.</text>
</comment>
<dbReference type="SUPFAM" id="SSF51206">
    <property type="entry name" value="cAMP-binding domain-like"/>
    <property type="match status" value="1"/>
</dbReference>
<protein>
    <submittedName>
        <fullName evidence="1">Crp/Fnr family transcriptional regulator</fullName>
    </submittedName>
</protein>